<dbReference type="EMBL" id="JANAVB010029819">
    <property type="protein sequence ID" value="KAJ6814070.1"/>
    <property type="molecule type" value="Genomic_DNA"/>
</dbReference>
<sequence>MRRSTMVPRVPSRSPPPGRQQISPHIRATALAGALLRARPSFPLRVLAPPPPPGRALATTTARGRIRPDRPASLPHATLVYTPSPERRPISTSSVHRAPSMPKSAARRGQIRELSSAQVPGESRVQHVFARSCRCAPIELRAEIDGSPPRQSPLLAVASLILGDSGIFCRPNLEIR</sequence>
<comment type="caution">
    <text evidence="2">The sequence shown here is derived from an EMBL/GenBank/DDBJ whole genome shotgun (WGS) entry which is preliminary data.</text>
</comment>
<dbReference type="Proteomes" id="UP001140949">
    <property type="component" value="Unassembled WGS sequence"/>
</dbReference>
<dbReference type="AlphaFoldDB" id="A0AAX6FC41"/>
<proteinExistence type="predicted"/>
<name>A0AAX6FC41_IRIPA</name>
<keyword evidence="3" id="KW-1185">Reference proteome</keyword>
<evidence type="ECO:0000256" key="1">
    <source>
        <dbReference type="SAM" id="MobiDB-lite"/>
    </source>
</evidence>
<reference evidence="2" key="2">
    <citation type="submission" date="2023-04" db="EMBL/GenBank/DDBJ databases">
        <authorList>
            <person name="Bruccoleri R.E."/>
            <person name="Oakeley E.J."/>
            <person name="Faust A.-M."/>
            <person name="Dessus-Babus S."/>
            <person name="Altorfer M."/>
            <person name="Burckhardt D."/>
            <person name="Oertli M."/>
            <person name="Naumann U."/>
            <person name="Petersen F."/>
            <person name="Wong J."/>
        </authorList>
    </citation>
    <scope>NUCLEOTIDE SEQUENCE</scope>
    <source>
        <strain evidence="2">GSM-AAB239-AS_SAM_17_03QT</strain>
        <tissue evidence="2">Leaf</tissue>
    </source>
</reference>
<feature type="region of interest" description="Disordered" evidence="1">
    <location>
        <begin position="43"/>
        <end position="119"/>
    </location>
</feature>
<feature type="region of interest" description="Disordered" evidence="1">
    <location>
        <begin position="1"/>
        <end position="24"/>
    </location>
</feature>
<protein>
    <submittedName>
        <fullName evidence="2">Formin-like protein 20</fullName>
    </submittedName>
</protein>
<evidence type="ECO:0000313" key="2">
    <source>
        <dbReference type="EMBL" id="KAJ6814070.1"/>
    </source>
</evidence>
<reference evidence="2" key="1">
    <citation type="journal article" date="2023" name="GigaByte">
        <title>Genome assembly of the bearded iris, Iris pallida Lam.</title>
        <authorList>
            <person name="Bruccoleri R.E."/>
            <person name="Oakeley E.J."/>
            <person name="Faust A.M.E."/>
            <person name="Altorfer M."/>
            <person name="Dessus-Babus S."/>
            <person name="Burckhardt D."/>
            <person name="Oertli M."/>
            <person name="Naumann U."/>
            <person name="Petersen F."/>
            <person name="Wong J."/>
        </authorList>
    </citation>
    <scope>NUCLEOTIDE SEQUENCE</scope>
    <source>
        <strain evidence="2">GSM-AAB239-AS_SAM_17_03QT</strain>
    </source>
</reference>
<organism evidence="2 3">
    <name type="scientific">Iris pallida</name>
    <name type="common">Sweet iris</name>
    <dbReference type="NCBI Taxonomy" id="29817"/>
    <lineage>
        <taxon>Eukaryota</taxon>
        <taxon>Viridiplantae</taxon>
        <taxon>Streptophyta</taxon>
        <taxon>Embryophyta</taxon>
        <taxon>Tracheophyta</taxon>
        <taxon>Spermatophyta</taxon>
        <taxon>Magnoliopsida</taxon>
        <taxon>Liliopsida</taxon>
        <taxon>Asparagales</taxon>
        <taxon>Iridaceae</taxon>
        <taxon>Iridoideae</taxon>
        <taxon>Irideae</taxon>
        <taxon>Iris</taxon>
    </lineage>
</organism>
<evidence type="ECO:0000313" key="3">
    <source>
        <dbReference type="Proteomes" id="UP001140949"/>
    </source>
</evidence>
<gene>
    <name evidence="2" type="ORF">M6B38_139255</name>
</gene>
<accession>A0AAX6FC41</accession>